<reference evidence="3" key="1">
    <citation type="submission" date="2016-01" db="EMBL/GenBank/DDBJ databases">
        <title>Draft genome of Chromobacterium sp. F49.</title>
        <authorList>
            <person name="Hong K.W."/>
        </authorList>
    </citation>
    <scope>NUCLEOTIDE SEQUENCE [LARGE SCALE GENOMIC DNA]</scope>
    <source>
        <strain evidence="3">CN10</strain>
    </source>
</reference>
<protein>
    <recommendedName>
        <fullName evidence="4">DUF485 domain-containing protein</fullName>
    </recommendedName>
</protein>
<dbReference type="Pfam" id="PF04341">
    <property type="entry name" value="DUF485"/>
    <property type="match status" value="1"/>
</dbReference>
<dbReference type="InterPro" id="IPR007436">
    <property type="entry name" value="DUF485"/>
</dbReference>
<sequence length="102" mass="11287">MNEQQLERIQNHPDFRVLVTKKNRLGWSLTAIMLVLYYGFILLLAFSPATLGQRLGDGVTTLGMPVGVAIIVAAFALTGVYVRRANAELDPLNDKIVEECRA</sequence>
<keyword evidence="3" id="KW-1185">Reference proteome</keyword>
<dbReference type="OrthoDB" id="5297034at2"/>
<name>A0A165ENU5_9NEIS</name>
<dbReference type="PANTHER" id="PTHR38598:SF1">
    <property type="entry name" value="INNER MEMBRANE PROTEIN YJCH"/>
    <property type="match status" value="1"/>
</dbReference>
<keyword evidence="1" id="KW-0812">Transmembrane</keyword>
<accession>A0A165ENU5</accession>
<evidence type="ECO:0000256" key="1">
    <source>
        <dbReference type="SAM" id="Phobius"/>
    </source>
</evidence>
<keyword evidence="1" id="KW-1133">Transmembrane helix</keyword>
<dbReference type="STRING" id="1452487.AVW16_01855"/>
<feature type="transmembrane region" description="Helical" evidence="1">
    <location>
        <begin position="58"/>
        <end position="82"/>
    </location>
</feature>
<dbReference type="GO" id="GO:0005886">
    <property type="term" value="C:plasma membrane"/>
    <property type="evidence" value="ECO:0007669"/>
    <property type="project" value="TreeGrafter"/>
</dbReference>
<keyword evidence="1" id="KW-0472">Membrane</keyword>
<dbReference type="Proteomes" id="UP000076625">
    <property type="component" value="Unassembled WGS sequence"/>
</dbReference>
<dbReference type="EMBL" id="LQQU01000045">
    <property type="protein sequence ID" value="KZE27317.1"/>
    <property type="molecule type" value="Genomic_DNA"/>
</dbReference>
<evidence type="ECO:0008006" key="4">
    <source>
        <dbReference type="Google" id="ProtNLM"/>
    </source>
</evidence>
<evidence type="ECO:0000313" key="3">
    <source>
        <dbReference type="Proteomes" id="UP000076625"/>
    </source>
</evidence>
<comment type="caution">
    <text evidence="2">The sequence shown here is derived from an EMBL/GenBank/DDBJ whole genome shotgun (WGS) entry which is preliminary data.</text>
</comment>
<feature type="transmembrane region" description="Helical" evidence="1">
    <location>
        <begin position="25"/>
        <end position="46"/>
    </location>
</feature>
<evidence type="ECO:0000313" key="2">
    <source>
        <dbReference type="EMBL" id="KZE27317.1"/>
    </source>
</evidence>
<dbReference type="RefSeq" id="WP_066614107.1">
    <property type="nucleotide sequence ID" value="NZ_LQQU01000045.1"/>
</dbReference>
<dbReference type="AlphaFoldDB" id="A0A165ENU5"/>
<proteinExistence type="predicted"/>
<dbReference type="PANTHER" id="PTHR38598">
    <property type="entry name" value="INNER MEMBRANE PROTEIN YJCH"/>
    <property type="match status" value="1"/>
</dbReference>
<dbReference type="InterPro" id="IPR052959">
    <property type="entry name" value="Inner_membrane_assoc"/>
</dbReference>
<gene>
    <name evidence="2" type="ORF">AVW16_01855</name>
</gene>
<organism evidence="2 3">
    <name type="scientific">Crenobacter luteus</name>
    <dbReference type="NCBI Taxonomy" id="1452487"/>
    <lineage>
        <taxon>Bacteria</taxon>
        <taxon>Pseudomonadati</taxon>
        <taxon>Pseudomonadota</taxon>
        <taxon>Betaproteobacteria</taxon>
        <taxon>Neisseriales</taxon>
        <taxon>Neisseriaceae</taxon>
        <taxon>Crenobacter</taxon>
    </lineage>
</organism>